<dbReference type="Pfam" id="PF01569">
    <property type="entry name" value="PAP2"/>
    <property type="match status" value="1"/>
</dbReference>
<evidence type="ECO:0000313" key="3">
    <source>
        <dbReference type="EMBL" id="GAX81202.1"/>
    </source>
</evidence>
<dbReference type="InterPro" id="IPR000326">
    <property type="entry name" value="PAP2/HPO"/>
</dbReference>
<protein>
    <recommendedName>
        <fullName evidence="2">Phosphatidic acid phosphatase type 2/haloperoxidase domain-containing protein</fullName>
    </recommendedName>
</protein>
<keyword evidence="1" id="KW-0472">Membrane</keyword>
<dbReference type="InterPro" id="IPR036938">
    <property type="entry name" value="PAP2/HPO_sf"/>
</dbReference>
<dbReference type="STRING" id="1157962.A0A250XE75"/>
<dbReference type="Proteomes" id="UP000232323">
    <property type="component" value="Unassembled WGS sequence"/>
</dbReference>
<evidence type="ECO:0000313" key="4">
    <source>
        <dbReference type="Proteomes" id="UP000232323"/>
    </source>
</evidence>
<name>A0A250XE75_9CHLO</name>
<evidence type="ECO:0000259" key="2">
    <source>
        <dbReference type="Pfam" id="PF01569"/>
    </source>
</evidence>
<keyword evidence="1" id="KW-1133">Transmembrane helix</keyword>
<proteinExistence type="predicted"/>
<reference evidence="3 4" key="1">
    <citation type="submission" date="2017-08" db="EMBL/GenBank/DDBJ databases">
        <title>Acidophilic green algal genome provides insights into adaptation to an acidic environment.</title>
        <authorList>
            <person name="Hirooka S."/>
            <person name="Hirose Y."/>
            <person name="Kanesaki Y."/>
            <person name="Higuchi S."/>
            <person name="Fujiwara T."/>
            <person name="Onuma R."/>
            <person name="Era A."/>
            <person name="Ohbayashi R."/>
            <person name="Uzuka A."/>
            <person name="Nozaki H."/>
            <person name="Yoshikawa H."/>
            <person name="Miyagishima S.Y."/>
        </authorList>
    </citation>
    <scope>NUCLEOTIDE SEQUENCE [LARGE SCALE GENOMIC DNA]</scope>
    <source>
        <strain evidence="3 4">NIES-2499</strain>
    </source>
</reference>
<sequence>MASLVGLVLNEVVARGLKHALKQPRPIDRCADLGTCSSYGSPSSHAQCMFFALAMYAALPLLQHHYPVNTQSPITQDYADAWFAKGSKRVFERVLHAVEMGGLALAAAAVGTSRVYLKYHSLDQVMLGAVLGILSGLIWATLMAAGAPFLGYFASAHPLGKVMSLRNSWGVLGVVAVEREAVHAAAGYKLIKGD</sequence>
<evidence type="ECO:0000256" key="1">
    <source>
        <dbReference type="SAM" id="Phobius"/>
    </source>
</evidence>
<dbReference type="AlphaFoldDB" id="A0A250XE75"/>
<keyword evidence="4" id="KW-1185">Reference proteome</keyword>
<feature type="transmembrane region" description="Helical" evidence="1">
    <location>
        <begin position="94"/>
        <end position="117"/>
    </location>
</feature>
<feature type="domain" description="Phosphatidic acid phosphatase type 2/haloperoxidase" evidence="2">
    <location>
        <begin position="3"/>
        <end position="143"/>
    </location>
</feature>
<dbReference type="PANTHER" id="PTHR14969:SF59">
    <property type="entry name" value="DOLICHYLDIPHOSPHATASE"/>
    <property type="match status" value="1"/>
</dbReference>
<dbReference type="Gene3D" id="1.20.144.10">
    <property type="entry name" value="Phosphatidic acid phosphatase type 2/haloperoxidase"/>
    <property type="match status" value="1"/>
</dbReference>
<comment type="caution">
    <text evidence="3">The sequence shown here is derived from an EMBL/GenBank/DDBJ whole genome shotgun (WGS) entry which is preliminary data.</text>
</comment>
<dbReference type="GO" id="GO:0042392">
    <property type="term" value="F:sphingosine-1-phosphate phosphatase activity"/>
    <property type="evidence" value="ECO:0007669"/>
    <property type="project" value="TreeGrafter"/>
</dbReference>
<gene>
    <name evidence="3" type="ORF">CEUSTIGMA_g8634.t1</name>
</gene>
<dbReference type="PANTHER" id="PTHR14969">
    <property type="entry name" value="SPHINGOSINE-1-PHOSPHATE PHOSPHOHYDROLASE"/>
    <property type="match status" value="1"/>
</dbReference>
<keyword evidence="1" id="KW-0812">Transmembrane</keyword>
<dbReference type="OrthoDB" id="302705at2759"/>
<feature type="transmembrane region" description="Helical" evidence="1">
    <location>
        <begin position="129"/>
        <end position="154"/>
    </location>
</feature>
<dbReference type="EMBL" id="BEGY01000062">
    <property type="protein sequence ID" value="GAX81202.1"/>
    <property type="molecule type" value="Genomic_DNA"/>
</dbReference>
<accession>A0A250XE75</accession>
<organism evidence="3 4">
    <name type="scientific">Chlamydomonas eustigma</name>
    <dbReference type="NCBI Taxonomy" id="1157962"/>
    <lineage>
        <taxon>Eukaryota</taxon>
        <taxon>Viridiplantae</taxon>
        <taxon>Chlorophyta</taxon>
        <taxon>core chlorophytes</taxon>
        <taxon>Chlorophyceae</taxon>
        <taxon>CS clade</taxon>
        <taxon>Chlamydomonadales</taxon>
        <taxon>Chlamydomonadaceae</taxon>
        <taxon>Chlamydomonas</taxon>
    </lineage>
</organism>
<dbReference type="SUPFAM" id="SSF48317">
    <property type="entry name" value="Acid phosphatase/Vanadium-dependent haloperoxidase"/>
    <property type="match status" value="1"/>
</dbReference>